<name>X0W3M3_9ZZZZ</name>
<evidence type="ECO:0000256" key="3">
    <source>
        <dbReference type="ARBA" id="ARBA00022475"/>
    </source>
</evidence>
<feature type="transmembrane region" description="Helical" evidence="8">
    <location>
        <begin position="48"/>
        <end position="68"/>
    </location>
</feature>
<keyword evidence="7 8" id="KW-0472">Membrane</keyword>
<evidence type="ECO:0000313" key="9">
    <source>
        <dbReference type="EMBL" id="GAG07326.1"/>
    </source>
</evidence>
<evidence type="ECO:0000256" key="5">
    <source>
        <dbReference type="ARBA" id="ARBA00022692"/>
    </source>
</evidence>
<dbReference type="GO" id="GO:0022857">
    <property type="term" value="F:transmembrane transporter activity"/>
    <property type="evidence" value="ECO:0007669"/>
    <property type="project" value="InterPro"/>
</dbReference>
<dbReference type="PANTHER" id="PTHR32196">
    <property type="entry name" value="ABC TRANSPORTER PERMEASE PROTEIN YPHD-RELATED-RELATED"/>
    <property type="match status" value="1"/>
</dbReference>
<dbReference type="EMBL" id="BARS01021762">
    <property type="protein sequence ID" value="GAG07326.1"/>
    <property type="molecule type" value="Genomic_DNA"/>
</dbReference>
<evidence type="ECO:0000256" key="7">
    <source>
        <dbReference type="ARBA" id="ARBA00023136"/>
    </source>
</evidence>
<gene>
    <name evidence="9" type="ORF">S01H1_34896</name>
</gene>
<evidence type="ECO:0000256" key="8">
    <source>
        <dbReference type="SAM" id="Phobius"/>
    </source>
</evidence>
<evidence type="ECO:0008006" key="10">
    <source>
        <dbReference type="Google" id="ProtNLM"/>
    </source>
</evidence>
<dbReference type="InterPro" id="IPR001851">
    <property type="entry name" value="ABC_transp_permease"/>
</dbReference>
<organism evidence="9">
    <name type="scientific">marine sediment metagenome</name>
    <dbReference type="NCBI Taxonomy" id="412755"/>
    <lineage>
        <taxon>unclassified sequences</taxon>
        <taxon>metagenomes</taxon>
        <taxon>ecological metagenomes</taxon>
    </lineage>
</organism>
<comment type="caution">
    <text evidence="9">The sequence shown here is derived from an EMBL/GenBank/DDBJ whole genome shotgun (WGS) entry which is preliminary data.</text>
</comment>
<evidence type="ECO:0000256" key="2">
    <source>
        <dbReference type="ARBA" id="ARBA00022448"/>
    </source>
</evidence>
<reference evidence="9" key="1">
    <citation type="journal article" date="2014" name="Front. Microbiol.">
        <title>High frequency of phylogenetically diverse reductive dehalogenase-homologous genes in deep subseafloor sedimentary metagenomes.</title>
        <authorList>
            <person name="Kawai M."/>
            <person name="Futagami T."/>
            <person name="Toyoda A."/>
            <person name="Takaki Y."/>
            <person name="Nishi S."/>
            <person name="Hori S."/>
            <person name="Arai W."/>
            <person name="Tsubouchi T."/>
            <person name="Morono Y."/>
            <person name="Uchiyama I."/>
            <person name="Ito T."/>
            <person name="Fujiyama A."/>
            <person name="Inagaki F."/>
            <person name="Takami H."/>
        </authorList>
    </citation>
    <scope>NUCLEOTIDE SEQUENCE</scope>
    <source>
        <strain evidence="9">Expedition CK06-06</strain>
    </source>
</reference>
<accession>X0W3M3</accession>
<keyword evidence="6 8" id="KW-1133">Transmembrane helix</keyword>
<feature type="non-terminal residue" evidence="9">
    <location>
        <position position="137"/>
    </location>
</feature>
<dbReference type="Pfam" id="PF02653">
    <property type="entry name" value="BPD_transp_2"/>
    <property type="match status" value="1"/>
</dbReference>
<dbReference type="PANTHER" id="PTHR32196:SF21">
    <property type="entry name" value="ABC TRANSPORTER PERMEASE PROTEIN YPHD-RELATED"/>
    <property type="match status" value="1"/>
</dbReference>
<keyword evidence="3" id="KW-1003">Cell membrane</keyword>
<feature type="transmembrane region" description="Helical" evidence="8">
    <location>
        <begin position="21"/>
        <end position="42"/>
    </location>
</feature>
<evidence type="ECO:0000256" key="1">
    <source>
        <dbReference type="ARBA" id="ARBA00004651"/>
    </source>
</evidence>
<dbReference type="AlphaFoldDB" id="X0W3M3"/>
<comment type="subcellular location">
    <subcellularLocation>
        <location evidence="1">Cell membrane</location>
        <topology evidence="1">Multi-pass membrane protein</topology>
    </subcellularLocation>
</comment>
<evidence type="ECO:0000256" key="6">
    <source>
        <dbReference type="ARBA" id="ARBA00022989"/>
    </source>
</evidence>
<keyword evidence="2" id="KW-0813">Transport</keyword>
<dbReference type="GO" id="GO:0005886">
    <property type="term" value="C:plasma membrane"/>
    <property type="evidence" value="ECO:0007669"/>
    <property type="project" value="UniProtKB-SubCell"/>
</dbReference>
<keyword evidence="4" id="KW-0997">Cell inner membrane</keyword>
<keyword evidence="5 8" id="KW-0812">Transmembrane</keyword>
<sequence length="137" mass="14435">MQNGKKDGASILRRLFSISEIGLLISFLVIFIFFSVASKYFFTVRNLSNVLGQISLPLISAVGLSIVLFSGEVDISIGSLQAFVALPLVTIMNATGSFALGAIAALAAGAIIGVVNGFLVTRLKINSLITTLGMYYA</sequence>
<evidence type="ECO:0000256" key="4">
    <source>
        <dbReference type="ARBA" id="ARBA00022519"/>
    </source>
</evidence>
<feature type="transmembrane region" description="Helical" evidence="8">
    <location>
        <begin position="98"/>
        <end position="119"/>
    </location>
</feature>
<protein>
    <recommendedName>
        <fullName evidence="10">ABC transporter permease</fullName>
    </recommendedName>
</protein>
<proteinExistence type="predicted"/>